<dbReference type="PROSITE" id="PS00519">
    <property type="entry name" value="HTH_ASNC_1"/>
    <property type="match status" value="1"/>
</dbReference>
<evidence type="ECO:0000313" key="6">
    <source>
        <dbReference type="Proteomes" id="UP000295765"/>
    </source>
</evidence>
<dbReference type="Gene3D" id="1.10.10.10">
    <property type="entry name" value="Winged helix-like DNA-binding domain superfamily/Winged helix DNA-binding domain"/>
    <property type="match status" value="1"/>
</dbReference>
<dbReference type="Gene3D" id="3.30.70.920">
    <property type="match status" value="1"/>
</dbReference>
<dbReference type="InterPro" id="IPR019887">
    <property type="entry name" value="Tscrpt_reg_AsnC/Lrp_C"/>
</dbReference>
<dbReference type="InterPro" id="IPR019885">
    <property type="entry name" value="Tscrpt_reg_HTH_AsnC-type_CS"/>
</dbReference>
<dbReference type="Pfam" id="PF01037">
    <property type="entry name" value="AsnC_trans_reg"/>
    <property type="match status" value="1"/>
</dbReference>
<dbReference type="RefSeq" id="WP_132540041.1">
    <property type="nucleotide sequence ID" value="NZ_SLWY01000006.1"/>
</dbReference>
<feature type="domain" description="HTH asnC-type" evidence="4">
    <location>
        <begin position="7"/>
        <end position="68"/>
    </location>
</feature>
<keyword evidence="6" id="KW-1185">Reference proteome</keyword>
<gene>
    <name evidence="5" type="ORF">EV699_10644</name>
</gene>
<dbReference type="InterPro" id="IPR019888">
    <property type="entry name" value="Tscrpt_reg_AsnC-like"/>
</dbReference>
<evidence type="ECO:0000256" key="1">
    <source>
        <dbReference type="ARBA" id="ARBA00023015"/>
    </source>
</evidence>
<dbReference type="SUPFAM" id="SSF46785">
    <property type="entry name" value="Winged helix' DNA-binding domain"/>
    <property type="match status" value="1"/>
</dbReference>
<keyword evidence="1" id="KW-0805">Transcription regulation</keyword>
<dbReference type="SUPFAM" id="SSF54909">
    <property type="entry name" value="Dimeric alpha+beta barrel"/>
    <property type="match status" value="1"/>
</dbReference>
<dbReference type="AlphaFoldDB" id="A0A4R2L5G6"/>
<dbReference type="InterPro" id="IPR011008">
    <property type="entry name" value="Dimeric_a/b-barrel"/>
</dbReference>
<evidence type="ECO:0000259" key="4">
    <source>
        <dbReference type="PROSITE" id="PS50956"/>
    </source>
</evidence>
<dbReference type="PRINTS" id="PR00033">
    <property type="entry name" value="HTHASNC"/>
</dbReference>
<keyword evidence="2" id="KW-0238">DNA-binding</keyword>
<dbReference type="GO" id="GO:0006355">
    <property type="term" value="P:regulation of DNA-templated transcription"/>
    <property type="evidence" value="ECO:0007669"/>
    <property type="project" value="UniProtKB-ARBA"/>
</dbReference>
<comment type="caution">
    <text evidence="5">The sequence shown here is derived from an EMBL/GenBank/DDBJ whole genome shotgun (WGS) entry which is preliminary data.</text>
</comment>
<accession>A0A4R2L5G6</accession>
<dbReference type="InterPro" id="IPR011991">
    <property type="entry name" value="ArsR-like_HTH"/>
</dbReference>
<proteinExistence type="predicted"/>
<dbReference type="Pfam" id="PF13412">
    <property type="entry name" value="HTH_24"/>
    <property type="match status" value="1"/>
</dbReference>
<dbReference type="InterPro" id="IPR036390">
    <property type="entry name" value="WH_DNA-bd_sf"/>
</dbReference>
<evidence type="ECO:0000256" key="2">
    <source>
        <dbReference type="ARBA" id="ARBA00023125"/>
    </source>
</evidence>
<dbReference type="InterPro" id="IPR000485">
    <property type="entry name" value="AsnC-type_HTH_dom"/>
</dbReference>
<evidence type="ECO:0000313" key="5">
    <source>
        <dbReference type="EMBL" id="TCO81950.1"/>
    </source>
</evidence>
<protein>
    <submittedName>
        <fullName evidence="5">AsnC family transcriptional regulator</fullName>
    </submittedName>
</protein>
<dbReference type="GO" id="GO:0005829">
    <property type="term" value="C:cytosol"/>
    <property type="evidence" value="ECO:0007669"/>
    <property type="project" value="TreeGrafter"/>
</dbReference>
<dbReference type="GO" id="GO:0043565">
    <property type="term" value="F:sequence-specific DNA binding"/>
    <property type="evidence" value="ECO:0007669"/>
    <property type="project" value="InterPro"/>
</dbReference>
<sequence>MRSRLKLDRLYLRILSMLQRNARITNQELADAVGLSPSPCLERVRKLEREGYVRGYRAELDLERLGSTVTVYTLVALGSHDQARFERFEHTVASLPQIVECAKVSGSFDYLLRWVCRSVSEYHRLSDRLLAGAAGATLTSHIVLEHTRPFSGYPLEHLFEPQPDA</sequence>
<dbReference type="SMART" id="SM00344">
    <property type="entry name" value="HTH_ASNC"/>
    <property type="match status" value="1"/>
</dbReference>
<dbReference type="InterPro" id="IPR036388">
    <property type="entry name" value="WH-like_DNA-bd_sf"/>
</dbReference>
<dbReference type="PANTHER" id="PTHR30154:SF34">
    <property type="entry name" value="TRANSCRIPTIONAL REGULATOR AZLB"/>
    <property type="match status" value="1"/>
</dbReference>
<evidence type="ECO:0000256" key="3">
    <source>
        <dbReference type="ARBA" id="ARBA00023163"/>
    </source>
</evidence>
<dbReference type="EMBL" id="SLWY01000006">
    <property type="protein sequence ID" value="TCO81950.1"/>
    <property type="molecule type" value="Genomic_DNA"/>
</dbReference>
<dbReference type="PANTHER" id="PTHR30154">
    <property type="entry name" value="LEUCINE-RESPONSIVE REGULATORY PROTEIN"/>
    <property type="match status" value="1"/>
</dbReference>
<dbReference type="GO" id="GO:0043200">
    <property type="term" value="P:response to amino acid"/>
    <property type="evidence" value="ECO:0007669"/>
    <property type="project" value="TreeGrafter"/>
</dbReference>
<dbReference type="CDD" id="cd00090">
    <property type="entry name" value="HTH_ARSR"/>
    <property type="match status" value="1"/>
</dbReference>
<keyword evidence="3" id="KW-0804">Transcription</keyword>
<reference evidence="5 6" key="1">
    <citation type="submission" date="2019-03" db="EMBL/GenBank/DDBJ databases">
        <title>Genomic Encyclopedia of Type Strains, Phase IV (KMG-IV): sequencing the most valuable type-strain genomes for metagenomic binning, comparative biology and taxonomic classification.</title>
        <authorList>
            <person name="Goeker M."/>
        </authorList>
    </citation>
    <scope>NUCLEOTIDE SEQUENCE [LARGE SCALE GENOMIC DNA]</scope>
    <source>
        <strain evidence="5 6">DSM 25287</strain>
    </source>
</reference>
<dbReference type="OrthoDB" id="166264at2"/>
<dbReference type="PROSITE" id="PS50956">
    <property type="entry name" value="HTH_ASNC_2"/>
    <property type="match status" value="1"/>
</dbReference>
<dbReference type="Proteomes" id="UP000295765">
    <property type="component" value="Unassembled WGS sequence"/>
</dbReference>
<organism evidence="5 6">
    <name type="scientific">Plasticicumulans lactativorans</name>
    <dbReference type="NCBI Taxonomy" id="1133106"/>
    <lineage>
        <taxon>Bacteria</taxon>
        <taxon>Pseudomonadati</taxon>
        <taxon>Pseudomonadota</taxon>
        <taxon>Gammaproteobacteria</taxon>
        <taxon>Candidatus Competibacteraceae</taxon>
        <taxon>Plasticicumulans</taxon>
    </lineage>
</organism>
<name>A0A4R2L5G6_9GAMM</name>